<dbReference type="EMBL" id="JAUEPN010000005">
    <property type="protein sequence ID" value="KAK3294488.1"/>
    <property type="molecule type" value="Genomic_DNA"/>
</dbReference>
<proteinExistence type="predicted"/>
<keyword evidence="2" id="KW-1185">Reference proteome</keyword>
<dbReference type="Proteomes" id="UP001278766">
    <property type="component" value="Unassembled WGS sequence"/>
</dbReference>
<organism evidence="1 2">
    <name type="scientific">Chaetomium fimeti</name>
    <dbReference type="NCBI Taxonomy" id="1854472"/>
    <lineage>
        <taxon>Eukaryota</taxon>
        <taxon>Fungi</taxon>
        <taxon>Dikarya</taxon>
        <taxon>Ascomycota</taxon>
        <taxon>Pezizomycotina</taxon>
        <taxon>Sordariomycetes</taxon>
        <taxon>Sordariomycetidae</taxon>
        <taxon>Sordariales</taxon>
        <taxon>Chaetomiaceae</taxon>
        <taxon>Chaetomium</taxon>
    </lineage>
</organism>
<accession>A0AAE0HDF8</accession>
<evidence type="ECO:0000313" key="1">
    <source>
        <dbReference type="EMBL" id="KAK3294488.1"/>
    </source>
</evidence>
<dbReference type="RefSeq" id="XP_062658002.1">
    <property type="nucleotide sequence ID" value="XM_062807599.1"/>
</dbReference>
<name>A0AAE0HDF8_9PEZI</name>
<gene>
    <name evidence="1" type="ORF">B0H64DRAFT_463409</name>
</gene>
<sequence length="401" mass="43670">MSSNDHIPIFSDQGVISSEYHNLPRGDVLGDRASVHAGLSAYAEDQQARGSRWFGPNGVFGPSRASSPVAQEEEGNVAGGYLSYVNNLNVIKESNIDRFYNADNGVNNIITHNNIHQGFEPARAPTPAWQANPGYPAITPRVNGVNATPPPTANGDFGPSTLVPSRMQQVAEVELLNAPRAPRRDLREAGVSGNYRGDINNPRNLSANIAEEQNCSFWLRRLPADTTVTTLLAAVRGIGRVYCTVIAPASRAHGWHTAAAKLVFFDQAAARRFWALYGRRAVGPQAVPLVVGGQHVLVERNRTRVAETTLPRDTSRVVRVTGPAAVVNVGALLAEFQANFVFEMDEVAIGTEDRVTAVGLQTFVVVEFRFGSFRCQAQIAYRLLQGRRGLEVRYGRDPCDL</sequence>
<dbReference type="AlphaFoldDB" id="A0AAE0HDF8"/>
<comment type="caution">
    <text evidence="1">The sequence shown here is derived from an EMBL/GenBank/DDBJ whole genome shotgun (WGS) entry which is preliminary data.</text>
</comment>
<protein>
    <recommendedName>
        <fullName evidence="3">RRM domain-containing protein</fullName>
    </recommendedName>
</protein>
<dbReference type="GeneID" id="87844547"/>
<evidence type="ECO:0008006" key="3">
    <source>
        <dbReference type="Google" id="ProtNLM"/>
    </source>
</evidence>
<reference evidence="1" key="1">
    <citation type="journal article" date="2023" name="Mol. Phylogenet. Evol.">
        <title>Genome-scale phylogeny and comparative genomics of the fungal order Sordariales.</title>
        <authorList>
            <person name="Hensen N."/>
            <person name="Bonometti L."/>
            <person name="Westerberg I."/>
            <person name="Brannstrom I.O."/>
            <person name="Guillou S."/>
            <person name="Cros-Aarteil S."/>
            <person name="Calhoun S."/>
            <person name="Haridas S."/>
            <person name="Kuo A."/>
            <person name="Mondo S."/>
            <person name="Pangilinan J."/>
            <person name="Riley R."/>
            <person name="LaButti K."/>
            <person name="Andreopoulos B."/>
            <person name="Lipzen A."/>
            <person name="Chen C."/>
            <person name="Yan M."/>
            <person name="Daum C."/>
            <person name="Ng V."/>
            <person name="Clum A."/>
            <person name="Steindorff A."/>
            <person name="Ohm R.A."/>
            <person name="Martin F."/>
            <person name="Silar P."/>
            <person name="Natvig D.O."/>
            <person name="Lalanne C."/>
            <person name="Gautier V."/>
            <person name="Ament-Velasquez S.L."/>
            <person name="Kruys A."/>
            <person name="Hutchinson M.I."/>
            <person name="Powell A.J."/>
            <person name="Barry K."/>
            <person name="Miller A.N."/>
            <person name="Grigoriev I.V."/>
            <person name="Debuchy R."/>
            <person name="Gladieux P."/>
            <person name="Hiltunen Thoren M."/>
            <person name="Johannesson H."/>
        </authorList>
    </citation>
    <scope>NUCLEOTIDE SEQUENCE</scope>
    <source>
        <strain evidence="1">CBS 168.71</strain>
    </source>
</reference>
<reference evidence="1" key="2">
    <citation type="submission" date="2023-06" db="EMBL/GenBank/DDBJ databases">
        <authorList>
            <consortium name="Lawrence Berkeley National Laboratory"/>
            <person name="Haridas S."/>
            <person name="Hensen N."/>
            <person name="Bonometti L."/>
            <person name="Westerberg I."/>
            <person name="Brannstrom I.O."/>
            <person name="Guillou S."/>
            <person name="Cros-Aarteil S."/>
            <person name="Calhoun S."/>
            <person name="Kuo A."/>
            <person name="Mondo S."/>
            <person name="Pangilinan J."/>
            <person name="Riley R."/>
            <person name="Labutti K."/>
            <person name="Andreopoulos B."/>
            <person name="Lipzen A."/>
            <person name="Chen C."/>
            <person name="Yanf M."/>
            <person name="Daum C."/>
            <person name="Ng V."/>
            <person name="Clum A."/>
            <person name="Steindorff A."/>
            <person name="Ohm R."/>
            <person name="Martin F."/>
            <person name="Silar P."/>
            <person name="Natvig D."/>
            <person name="Lalanne C."/>
            <person name="Gautier V."/>
            <person name="Ament-Velasquez S.L."/>
            <person name="Kruys A."/>
            <person name="Hutchinson M.I."/>
            <person name="Powell A.J."/>
            <person name="Barry K."/>
            <person name="Miller A.N."/>
            <person name="Grigoriev I.V."/>
            <person name="Debuchy R."/>
            <person name="Gladieux P."/>
            <person name="Thoren M.H."/>
            <person name="Johannesson H."/>
        </authorList>
    </citation>
    <scope>NUCLEOTIDE SEQUENCE</scope>
    <source>
        <strain evidence="1">CBS 168.71</strain>
    </source>
</reference>
<evidence type="ECO:0000313" key="2">
    <source>
        <dbReference type="Proteomes" id="UP001278766"/>
    </source>
</evidence>